<evidence type="ECO:0000313" key="2">
    <source>
        <dbReference type="EMBL" id="SDD66460.1"/>
    </source>
</evidence>
<sequence length="541" mass="58657">MDRVLEVVLDVVVPAAHDKKKANAAAGAPPGSPKPSPLAACLCAALPSLAALPDARERVTTVAFDRGGALSRLGWRVAAESRGDTQCVVVSSRRVHTPGVTAVAPVFEAPLDAGGITHAFFDAAPGPFREALGAADDLAPAVTLVATRSRWQWPRDGIDVLLTLEEDLHQDTGNANGTDIAALPELHELRVSAPWPEGEDDGPVVDALFACAGDLIRALPAFVRLTDAPDRAVAGSVTGDAEAVKAEAVDLAGAVTAEAALVAIGRNIGAQWFGNDAGVRGSANGEFIHQMRVSQRRLRTAMRIFSRWRDKTWVERLDPDLKWLGGLLGDARDRDVFVDSTLPALAAADVEPGRWDTIREAANAQRLAARARLREALASPRYALVALAWLQWLDALARRARDARDAGPSLHSHAKKRLRRYYERLASTQKLTAIDEASRHRARINAKYLRYTIEFFATLTSRRTRMEVARTLARLQGVLGDGNDAAVALRYLERMDVEPYQLGFARGWCEAVKRYTAKEGERLLRELGEPKVTRGARGASL</sequence>
<reference evidence="3" key="1">
    <citation type="submission" date="2016-09" db="EMBL/GenBank/DDBJ databases">
        <authorList>
            <person name="Varghese N."/>
            <person name="Submissions S."/>
        </authorList>
    </citation>
    <scope>NUCLEOTIDE SEQUENCE [LARGE SCALE GENOMIC DNA]</scope>
    <source>
        <strain evidence="3">TNe-862</strain>
    </source>
</reference>
<feature type="domain" description="CHAD" evidence="1">
    <location>
        <begin position="254"/>
        <end position="534"/>
    </location>
</feature>
<accession>A0A1G6WKH4</accession>
<dbReference type="PROSITE" id="PS51708">
    <property type="entry name" value="CHAD"/>
    <property type="match status" value="1"/>
</dbReference>
<dbReference type="InterPro" id="IPR007899">
    <property type="entry name" value="CHAD_dom"/>
</dbReference>
<name>A0A1G6WKH4_9BURK</name>
<dbReference type="InterPro" id="IPR038186">
    <property type="entry name" value="CHAD_dom_sf"/>
</dbReference>
<dbReference type="PANTHER" id="PTHR39339:SF1">
    <property type="entry name" value="CHAD DOMAIN-CONTAINING PROTEIN"/>
    <property type="match status" value="1"/>
</dbReference>
<gene>
    <name evidence="2" type="ORF">SAMN05421548_12350</name>
</gene>
<dbReference type="Pfam" id="PF05235">
    <property type="entry name" value="CHAD"/>
    <property type="match status" value="1"/>
</dbReference>
<dbReference type="AlphaFoldDB" id="A0A1G6WKH4"/>
<protein>
    <submittedName>
        <fullName evidence="2">CHAD domain-containing protein</fullName>
    </submittedName>
</protein>
<dbReference type="SMART" id="SM00880">
    <property type="entry name" value="CHAD"/>
    <property type="match status" value="1"/>
</dbReference>
<proteinExistence type="predicted"/>
<dbReference type="RefSeq" id="WP_092001492.1">
    <property type="nucleotide sequence ID" value="NZ_FMYQ01000023.1"/>
</dbReference>
<dbReference type="STRING" id="416944.SAMN05421548_12350"/>
<keyword evidence="3" id="KW-1185">Reference proteome</keyword>
<dbReference type="PANTHER" id="PTHR39339">
    <property type="entry name" value="SLR1444 PROTEIN"/>
    <property type="match status" value="1"/>
</dbReference>
<dbReference type="Gene3D" id="1.40.20.10">
    <property type="entry name" value="CHAD domain"/>
    <property type="match status" value="1"/>
</dbReference>
<dbReference type="Proteomes" id="UP000198908">
    <property type="component" value="Unassembled WGS sequence"/>
</dbReference>
<evidence type="ECO:0000259" key="1">
    <source>
        <dbReference type="PROSITE" id="PS51708"/>
    </source>
</evidence>
<organism evidence="2 3">
    <name type="scientific">Paraburkholderia lycopersici</name>
    <dbReference type="NCBI Taxonomy" id="416944"/>
    <lineage>
        <taxon>Bacteria</taxon>
        <taxon>Pseudomonadati</taxon>
        <taxon>Pseudomonadota</taxon>
        <taxon>Betaproteobacteria</taxon>
        <taxon>Burkholderiales</taxon>
        <taxon>Burkholderiaceae</taxon>
        <taxon>Paraburkholderia</taxon>
    </lineage>
</organism>
<dbReference type="OrthoDB" id="3034217at2"/>
<evidence type="ECO:0000313" key="3">
    <source>
        <dbReference type="Proteomes" id="UP000198908"/>
    </source>
</evidence>
<dbReference type="EMBL" id="FMYQ01000023">
    <property type="protein sequence ID" value="SDD66460.1"/>
    <property type="molecule type" value="Genomic_DNA"/>
</dbReference>